<name>A0A1V9ZAP3_ACHHY</name>
<evidence type="ECO:0000256" key="3">
    <source>
        <dbReference type="PROSITE-ProRule" id="PRU00023"/>
    </source>
</evidence>
<dbReference type="Gene3D" id="1.25.40.20">
    <property type="entry name" value="Ankyrin repeat-containing domain"/>
    <property type="match status" value="2"/>
</dbReference>
<dbReference type="PANTHER" id="PTHR24171">
    <property type="entry name" value="ANKYRIN REPEAT DOMAIN-CONTAINING PROTEIN 39-RELATED"/>
    <property type="match status" value="1"/>
</dbReference>
<protein>
    <submittedName>
        <fullName evidence="4">Uncharacterized protein</fullName>
    </submittedName>
</protein>
<feature type="repeat" description="ANK" evidence="3">
    <location>
        <begin position="130"/>
        <end position="162"/>
    </location>
</feature>
<dbReference type="Proteomes" id="UP000243579">
    <property type="component" value="Unassembled WGS sequence"/>
</dbReference>
<dbReference type="Pfam" id="PF13637">
    <property type="entry name" value="Ank_4"/>
    <property type="match status" value="1"/>
</dbReference>
<dbReference type="EMBL" id="JNBR01000341">
    <property type="protein sequence ID" value="OQR95007.1"/>
    <property type="molecule type" value="Genomic_DNA"/>
</dbReference>
<dbReference type="STRING" id="1202772.A0A1V9ZAP3"/>
<dbReference type="PROSITE" id="PS50088">
    <property type="entry name" value="ANK_REPEAT"/>
    <property type="match status" value="4"/>
</dbReference>
<dbReference type="Pfam" id="PF12796">
    <property type="entry name" value="Ank_2"/>
    <property type="match status" value="2"/>
</dbReference>
<comment type="caution">
    <text evidence="4">The sequence shown here is derived from an EMBL/GenBank/DDBJ whole genome shotgun (WGS) entry which is preliminary data.</text>
</comment>
<reference evidence="4 5" key="1">
    <citation type="journal article" date="2014" name="Genome Biol. Evol.">
        <title>The secreted proteins of Achlya hypogyna and Thraustotheca clavata identify the ancestral oomycete secretome and reveal gene acquisitions by horizontal gene transfer.</title>
        <authorList>
            <person name="Misner I."/>
            <person name="Blouin N."/>
            <person name="Leonard G."/>
            <person name="Richards T.A."/>
            <person name="Lane C.E."/>
        </authorList>
    </citation>
    <scope>NUCLEOTIDE SEQUENCE [LARGE SCALE GENOMIC DNA]</scope>
    <source>
        <strain evidence="4 5">ATCC 48635</strain>
    </source>
</reference>
<feature type="repeat" description="ANK" evidence="3">
    <location>
        <begin position="204"/>
        <end position="236"/>
    </location>
</feature>
<evidence type="ECO:0000256" key="2">
    <source>
        <dbReference type="ARBA" id="ARBA00023043"/>
    </source>
</evidence>
<feature type="repeat" description="ANK" evidence="3">
    <location>
        <begin position="163"/>
        <end position="197"/>
    </location>
</feature>
<sequence>MSTNRIVAEETAWLYEAAQEGNTSRVEELVHGKKADVNFHQRNHYGSTPLIAAIAGGHVETVRALLEGGADVAALKTPDANSPLHEACFQKNPDIVRLLLQYKDQFVDDLHDTSDKNTPVWSMVNAVNQFGNVPLHAAAMAGCAGCVEALLEAGATVDAINNQRSTPLHHACYCATDNVQVVELLLRAKANVNVVDKARETPGNNSTPLIVAAKKNQVGAIAALLKAGADPSARDDSGRNAYASAMLRGNASCAELLRDLAPSEPSDTALDSARRPSVSASMYQDYMYHHQE</sequence>
<dbReference type="PROSITE" id="PS50297">
    <property type="entry name" value="ANK_REP_REGION"/>
    <property type="match status" value="4"/>
</dbReference>
<feature type="repeat" description="ANK" evidence="3">
    <location>
        <begin position="45"/>
        <end position="77"/>
    </location>
</feature>
<evidence type="ECO:0000313" key="4">
    <source>
        <dbReference type="EMBL" id="OQR95007.1"/>
    </source>
</evidence>
<evidence type="ECO:0000313" key="5">
    <source>
        <dbReference type="Proteomes" id="UP000243579"/>
    </source>
</evidence>
<accession>A0A1V9ZAP3</accession>
<keyword evidence="1" id="KW-0677">Repeat</keyword>
<dbReference type="InterPro" id="IPR036770">
    <property type="entry name" value="Ankyrin_rpt-contain_sf"/>
</dbReference>
<dbReference type="AlphaFoldDB" id="A0A1V9ZAP3"/>
<gene>
    <name evidence="4" type="ORF">ACHHYP_00629</name>
</gene>
<keyword evidence="2 3" id="KW-0040">ANK repeat</keyword>
<dbReference type="InterPro" id="IPR002110">
    <property type="entry name" value="Ankyrin_rpt"/>
</dbReference>
<dbReference type="PANTHER" id="PTHR24171:SF10">
    <property type="entry name" value="ANKYRIN REPEAT DOMAIN-CONTAINING PROTEIN 29-LIKE"/>
    <property type="match status" value="1"/>
</dbReference>
<evidence type="ECO:0000256" key="1">
    <source>
        <dbReference type="ARBA" id="ARBA00022737"/>
    </source>
</evidence>
<proteinExistence type="predicted"/>
<dbReference type="SMART" id="SM00248">
    <property type="entry name" value="ANK"/>
    <property type="match status" value="6"/>
</dbReference>
<dbReference type="OrthoDB" id="93059at2759"/>
<organism evidence="4 5">
    <name type="scientific">Achlya hypogyna</name>
    <name type="common">Oomycete</name>
    <name type="synonym">Protoachlya hypogyna</name>
    <dbReference type="NCBI Taxonomy" id="1202772"/>
    <lineage>
        <taxon>Eukaryota</taxon>
        <taxon>Sar</taxon>
        <taxon>Stramenopiles</taxon>
        <taxon>Oomycota</taxon>
        <taxon>Saprolegniomycetes</taxon>
        <taxon>Saprolegniales</taxon>
        <taxon>Achlyaceae</taxon>
        <taxon>Achlya</taxon>
    </lineage>
</organism>
<keyword evidence="5" id="KW-1185">Reference proteome</keyword>
<dbReference type="SUPFAM" id="SSF48403">
    <property type="entry name" value="Ankyrin repeat"/>
    <property type="match status" value="1"/>
</dbReference>